<name>M2LV29_BAUPA</name>
<dbReference type="Proteomes" id="UP000011761">
    <property type="component" value="Unassembled WGS sequence"/>
</dbReference>
<dbReference type="KEGG" id="bcom:BAUCODRAFT_32517"/>
<dbReference type="GeneID" id="19111798"/>
<sequence>MTRSGNPIPLPLCMDSEWWIIDNRSHEYSFPVYQCLPSWARRSGMSRMNTGG</sequence>
<reference evidence="1 2" key="1">
    <citation type="journal article" date="2012" name="PLoS Pathog.">
        <title>Diverse lifestyles and strategies of plant pathogenesis encoded in the genomes of eighteen Dothideomycetes fungi.</title>
        <authorList>
            <person name="Ohm R.A."/>
            <person name="Feau N."/>
            <person name="Henrissat B."/>
            <person name="Schoch C.L."/>
            <person name="Horwitz B.A."/>
            <person name="Barry K.W."/>
            <person name="Condon B.J."/>
            <person name="Copeland A.C."/>
            <person name="Dhillon B."/>
            <person name="Glaser F."/>
            <person name="Hesse C.N."/>
            <person name="Kosti I."/>
            <person name="LaButti K."/>
            <person name="Lindquist E.A."/>
            <person name="Lucas S."/>
            <person name="Salamov A.A."/>
            <person name="Bradshaw R.E."/>
            <person name="Ciuffetti L."/>
            <person name="Hamelin R.C."/>
            <person name="Kema G.H.J."/>
            <person name="Lawrence C."/>
            <person name="Scott J.A."/>
            <person name="Spatafora J.W."/>
            <person name="Turgeon B.G."/>
            <person name="de Wit P.J.G.M."/>
            <person name="Zhong S."/>
            <person name="Goodwin S.B."/>
            <person name="Grigoriev I.V."/>
        </authorList>
    </citation>
    <scope>NUCLEOTIDE SEQUENCE [LARGE SCALE GENOMIC DNA]</scope>
    <source>
        <strain evidence="1 2">UAMH 10762</strain>
    </source>
</reference>
<dbReference type="HOGENOM" id="CLU_3086862_0_0_1"/>
<accession>M2LV29</accession>
<dbReference type="AlphaFoldDB" id="M2LV29"/>
<dbReference type="RefSeq" id="XP_007674501.1">
    <property type="nucleotide sequence ID" value="XM_007676311.1"/>
</dbReference>
<evidence type="ECO:0000313" key="2">
    <source>
        <dbReference type="Proteomes" id="UP000011761"/>
    </source>
</evidence>
<organism evidence="1 2">
    <name type="scientific">Baudoinia panamericana (strain UAMH 10762)</name>
    <name type="common">Angels' share fungus</name>
    <name type="synonym">Baudoinia compniacensis (strain UAMH 10762)</name>
    <dbReference type="NCBI Taxonomy" id="717646"/>
    <lineage>
        <taxon>Eukaryota</taxon>
        <taxon>Fungi</taxon>
        <taxon>Dikarya</taxon>
        <taxon>Ascomycota</taxon>
        <taxon>Pezizomycotina</taxon>
        <taxon>Dothideomycetes</taxon>
        <taxon>Dothideomycetidae</taxon>
        <taxon>Mycosphaerellales</taxon>
        <taxon>Teratosphaeriaceae</taxon>
        <taxon>Baudoinia</taxon>
    </lineage>
</organism>
<protein>
    <submittedName>
        <fullName evidence="1">Uncharacterized protein</fullName>
    </submittedName>
</protein>
<gene>
    <name evidence="1" type="ORF">BAUCODRAFT_32517</name>
</gene>
<keyword evidence="2" id="KW-1185">Reference proteome</keyword>
<dbReference type="EMBL" id="KB445553">
    <property type="protein sequence ID" value="EMC98472.1"/>
    <property type="molecule type" value="Genomic_DNA"/>
</dbReference>
<evidence type="ECO:0000313" key="1">
    <source>
        <dbReference type="EMBL" id="EMC98472.1"/>
    </source>
</evidence>
<proteinExistence type="predicted"/>